<dbReference type="PANTHER" id="PTHR47219">
    <property type="entry name" value="RAB GTPASE-ACTIVATING PROTEIN 1-LIKE"/>
    <property type="match status" value="1"/>
</dbReference>
<keyword evidence="4" id="KW-1185">Reference proteome</keyword>
<dbReference type="FunFam" id="1.10.8.270:FF:000016">
    <property type="entry name" value="TBC1 domain family member 2A"/>
    <property type="match status" value="1"/>
</dbReference>
<evidence type="ECO:0000259" key="2">
    <source>
        <dbReference type="PROSITE" id="PS50086"/>
    </source>
</evidence>
<dbReference type="FunFam" id="1.10.472.80:FF:000008">
    <property type="entry name" value="TBC1 domain family member 10A"/>
    <property type="match status" value="1"/>
</dbReference>
<feature type="domain" description="Rab-GAP TBC" evidence="2">
    <location>
        <begin position="724"/>
        <end position="936"/>
    </location>
</feature>
<dbReference type="SMART" id="SM00164">
    <property type="entry name" value="TBC"/>
    <property type="match status" value="1"/>
</dbReference>
<feature type="region of interest" description="Disordered" evidence="1">
    <location>
        <begin position="358"/>
        <end position="395"/>
    </location>
</feature>
<dbReference type="Gene3D" id="1.10.472.80">
    <property type="entry name" value="Ypt/Rab-GAP domain of gyp1p, domain 3"/>
    <property type="match status" value="1"/>
</dbReference>
<evidence type="ECO:0000256" key="1">
    <source>
        <dbReference type="SAM" id="MobiDB-lite"/>
    </source>
</evidence>
<gene>
    <name evidence="3" type="ORF">AYI69_g5547</name>
</gene>
<accession>A0A1R1Y513</accession>
<dbReference type="GO" id="GO:0005096">
    <property type="term" value="F:GTPase activator activity"/>
    <property type="evidence" value="ECO:0007669"/>
    <property type="project" value="TreeGrafter"/>
</dbReference>
<organism evidence="3 4">
    <name type="scientific">Smittium culicis</name>
    <dbReference type="NCBI Taxonomy" id="133412"/>
    <lineage>
        <taxon>Eukaryota</taxon>
        <taxon>Fungi</taxon>
        <taxon>Fungi incertae sedis</taxon>
        <taxon>Zoopagomycota</taxon>
        <taxon>Kickxellomycotina</taxon>
        <taxon>Harpellomycetes</taxon>
        <taxon>Harpellales</taxon>
        <taxon>Legeriomycetaceae</taxon>
        <taxon>Smittium</taxon>
    </lineage>
</organism>
<proteinExistence type="predicted"/>
<dbReference type="Gene3D" id="1.10.8.270">
    <property type="entry name" value="putative rabgap domain of human tbc1 domain family member 14 like domains"/>
    <property type="match status" value="1"/>
</dbReference>
<feature type="region of interest" description="Disordered" evidence="1">
    <location>
        <begin position="1"/>
        <end position="24"/>
    </location>
</feature>
<feature type="region of interest" description="Disordered" evidence="1">
    <location>
        <begin position="304"/>
        <end position="324"/>
    </location>
</feature>
<feature type="compositionally biased region" description="Polar residues" evidence="1">
    <location>
        <begin position="359"/>
        <end position="395"/>
    </location>
</feature>
<feature type="region of interest" description="Disordered" evidence="1">
    <location>
        <begin position="114"/>
        <end position="140"/>
    </location>
</feature>
<dbReference type="InterPro" id="IPR000195">
    <property type="entry name" value="Rab-GAP-TBC_dom"/>
</dbReference>
<dbReference type="PROSITE" id="PS50086">
    <property type="entry name" value="TBC_RABGAP"/>
    <property type="match status" value="1"/>
</dbReference>
<protein>
    <submittedName>
        <fullName evidence="3">TBC1 domain family member 10B</fullName>
    </submittedName>
</protein>
<dbReference type="GO" id="GO:0031267">
    <property type="term" value="F:small GTPase binding"/>
    <property type="evidence" value="ECO:0007669"/>
    <property type="project" value="TreeGrafter"/>
</dbReference>
<dbReference type="Pfam" id="PF00566">
    <property type="entry name" value="RabGAP-TBC"/>
    <property type="match status" value="1"/>
</dbReference>
<dbReference type="EMBL" id="LSSM01002342">
    <property type="protein sequence ID" value="OMJ22071.1"/>
    <property type="molecule type" value="Genomic_DNA"/>
</dbReference>
<dbReference type="PANTHER" id="PTHR47219:SF9">
    <property type="entry name" value="GTPASE ACTIVATING PROTEIN AND CENTROSOME-ASSOCIATED, ISOFORM B"/>
    <property type="match status" value="1"/>
</dbReference>
<comment type="caution">
    <text evidence="3">The sequence shown here is derived from an EMBL/GenBank/DDBJ whole genome shotgun (WGS) entry which is preliminary data.</text>
</comment>
<evidence type="ECO:0000313" key="3">
    <source>
        <dbReference type="EMBL" id="OMJ22071.1"/>
    </source>
</evidence>
<dbReference type="AlphaFoldDB" id="A0A1R1Y513"/>
<dbReference type="OrthoDB" id="159449at2759"/>
<dbReference type="SUPFAM" id="SSF47923">
    <property type="entry name" value="Ypt/Rab-GAP domain of gyp1p"/>
    <property type="match status" value="2"/>
</dbReference>
<feature type="compositionally biased region" description="Polar residues" evidence="1">
    <location>
        <begin position="1"/>
        <end position="17"/>
    </location>
</feature>
<sequence>MDGFQLSSKVEPKNSSPDSKKTETVQYNSSKYMQFDGLEQSRFLENKDFDLKSPYQNIKYISIEENTPSNNDISEITMDSKKTRTVSNTTHSDDSQIGFVPTQSANESLKLAENNDHTSSNNDTLQPSKEHSIQLSTKKSSIMSLTQNDSIIIDDYDFKPHSSPNKTSPIISTNENDDNSKIYDISDSPSKDLPYYLYLEDSTSTQDQSTHNVSKRGSNVYSIGKLAYLAKQNSRISSSNYSFSPAFSKALENASLVTDYLSDQKKSLYITTEMLRARDKFLDSNNKHDLINLPDSHMSPLSSFNSANKPFKSDTSSLSNPKDIQTIHSPSFKQKFTSPLLSRPSIKETDIENKPLAENFSSLNPDQPPHSTISSSSYKNSHDPLSSPTDSSVPPSNADFRLSCYLDNRFKNLQIDTDSSNQVSSSIFSGSINNSNDFDIKNIPSNIKPSLKSLFSSNEYTESEITGFKIQSTVSNILLRAGLSSVALKMAQSNLKRGINKPNTQISNNSTIFSNNTDSAKPILPSILLNNSRHSTNFNNTSKNSFSVISRNLTEPYNTYSHITNRRTHNSIINNDLYNSKTQHSAPLDENTHRPDDLSNEIVESPAPIKSDFQSNLNSIQNQNMTVSEMRAMRLMYVDYIDAHGFLVFKNKKDSKKDEIYLNDIQASLSSIPHISSVNNVDSYFYNSSTEDNKLVDKWTTILTMFPFESIKKSRKFQKLAQKGFPDSIRAQVYWCLMGVKKSYIKILNGKTFEQEYQNLVDMDISLVPKVNEATPKNEANSYAKLAEVIERDLSRSFPNHAMFYDKSCGGQSCLRRILIAYLKYNPEVGYCQGMNLLAGLLMIIGMPEVECFWTFSSLLDTYLINYFTPDLSMIQIHSGVFEMLLSEHNPKLAAHLEKQGCEPLMYLTPWFMTAFTMSLPWKSVLRVWDWFIFRGPKVLFRVAIGIMDILSDYLLNKCSTLELQLQYVLHIPHDLLGPDELIRASNKVKISTKTIQKYSELVSKKKNIRMP</sequence>
<feature type="compositionally biased region" description="Polar residues" evidence="1">
    <location>
        <begin position="117"/>
        <end position="140"/>
    </location>
</feature>
<dbReference type="InterPro" id="IPR050302">
    <property type="entry name" value="Rab_GAP_TBC_domain"/>
</dbReference>
<evidence type="ECO:0000313" key="4">
    <source>
        <dbReference type="Proteomes" id="UP000187429"/>
    </source>
</evidence>
<reference evidence="4" key="1">
    <citation type="submission" date="2017-01" db="EMBL/GenBank/DDBJ databases">
        <authorList>
            <person name="Wang Y."/>
            <person name="White M."/>
            <person name="Kvist S."/>
            <person name="Moncalvo J.-M."/>
        </authorList>
    </citation>
    <scope>NUCLEOTIDE SEQUENCE [LARGE SCALE GENOMIC DNA]</scope>
    <source>
        <strain evidence="4">ID-206-W2</strain>
    </source>
</reference>
<dbReference type="Proteomes" id="UP000187429">
    <property type="component" value="Unassembled WGS sequence"/>
</dbReference>
<dbReference type="InterPro" id="IPR035969">
    <property type="entry name" value="Rab-GAP_TBC_sf"/>
</dbReference>
<name>A0A1R1Y513_9FUNG</name>